<name>A0A5P2HFU9_9BURK</name>
<evidence type="ECO:0000256" key="7">
    <source>
        <dbReference type="ARBA" id="ARBA00023065"/>
    </source>
</evidence>
<keyword evidence="4" id="KW-1134">Transmembrane beta strand</keyword>
<keyword evidence="5" id="KW-0812">Transmembrane</keyword>
<dbReference type="Proteomes" id="UP000322822">
    <property type="component" value="Chromosome 2"/>
</dbReference>
<evidence type="ECO:0000313" key="14">
    <source>
        <dbReference type="Proteomes" id="UP000322822"/>
    </source>
</evidence>
<evidence type="ECO:0000256" key="3">
    <source>
        <dbReference type="ARBA" id="ARBA00022448"/>
    </source>
</evidence>
<evidence type="ECO:0000256" key="8">
    <source>
        <dbReference type="ARBA" id="ARBA00023114"/>
    </source>
</evidence>
<keyword evidence="8" id="KW-0626">Porin</keyword>
<evidence type="ECO:0000256" key="6">
    <source>
        <dbReference type="ARBA" id="ARBA00022729"/>
    </source>
</evidence>
<organism evidence="13 14">
    <name type="scientific">Cupriavidus pauculus</name>
    <dbReference type="NCBI Taxonomy" id="82633"/>
    <lineage>
        <taxon>Bacteria</taxon>
        <taxon>Pseudomonadati</taxon>
        <taxon>Pseudomonadota</taxon>
        <taxon>Betaproteobacteria</taxon>
        <taxon>Burkholderiales</taxon>
        <taxon>Burkholderiaceae</taxon>
        <taxon>Cupriavidus</taxon>
    </lineage>
</organism>
<dbReference type="GO" id="GO:0046930">
    <property type="term" value="C:pore complex"/>
    <property type="evidence" value="ECO:0007669"/>
    <property type="project" value="UniProtKB-KW"/>
</dbReference>
<dbReference type="RefSeq" id="WP_150377111.1">
    <property type="nucleotide sequence ID" value="NZ_CP044067.1"/>
</dbReference>
<gene>
    <name evidence="13" type="ORF">FOB72_31395</name>
</gene>
<dbReference type="EMBL" id="CP044067">
    <property type="protein sequence ID" value="QET06393.1"/>
    <property type="molecule type" value="Genomic_DNA"/>
</dbReference>
<evidence type="ECO:0000256" key="9">
    <source>
        <dbReference type="ARBA" id="ARBA00023136"/>
    </source>
</evidence>
<feature type="domain" description="Porin" evidence="12">
    <location>
        <begin position="12"/>
        <end position="333"/>
    </location>
</feature>
<dbReference type="Pfam" id="PF13609">
    <property type="entry name" value="Porin_4"/>
    <property type="match status" value="1"/>
</dbReference>
<evidence type="ECO:0000259" key="12">
    <source>
        <dbReference type="Pfam" id="PF13609"/>
    </source>
</evidence>
<keyword evidence="7" id="KW-0406">Ion transport</keyword>
<comment type="subcellular location">
    <subcellularLocation>
        <location evidence="1">Cell outer membrane</location>
        <topology evidence="1">Multi-pass membrane protein</topology>
    </subcellularLocation>
</comment>
<dbReference type="CDD" id="cd00342">
    <property type="entry name" value="gram_neg_porins"/>
    <property type="match status" value="1"/>
</dbReference>
<evidence type="ECO:0000256" key="2">
    <source>
        <dbReference type="ARBA" id="ARBA00011233"/>
    </source>
</evidence>
<evidence type="ECO:0000256" key="1">
    <source>
        <dbReference type="ARBA" id="ARBA00004571"/>
    </source>
</evidence>
<dbReference type="PANTHER" id="PTHR34501:SF9">
    <property type="entry name" value="MAJOR OUTER MEMBRANE PROTEIN P.IA"/>
    <property type="match status" value="1"/>
</dbReference>
<accession>A0A5P2HFU9</accession>
<evidence type="ECO:0000313" key="13">
    <source>
        <dbReference type="EMBL" id="QET06393.1"/>
    </source>
</evidence>
<dbReference type="InterPro" id="IPR023614">
    <property type="entry name" value="Porin_dom_sf"/>
</dbReference>
<dbReference type="PANTHER" id="PTHR34501">
    <property type="entry name" value="PROTEIN YDDL-RELATED"/>
    <property type="match status" value="1"/>
</dbReference>
<evidence type="ECO:0000256" key="10">
    <source>
        <dbReference type="ARBA" id="ARBA00023237"/>
    </source>
</evidence>
<sequence length="365" mass="38324">MKLSRIAVSACFLALPLGAYAQSVTLYGVVDTGVEFVNHVGTNGNGLVRMPNLTGTVPSRWGMRGSEDLGGGIKSVFVLESGFAPDSGNSNQGGRLFGRQAFVGLNGQWGQIAFGRQYSMLFWATLDTDTLGPNAFGSGSIDSYLPNARHDNAVTYKGKFGGFTVGATYSLGRDTVRANSISGTNCAGENPADVQACRAWSALLMYETPQWGTHVAYDSQRGGADAFGGLISSSLKDDRLSVGGYALFSNVKVGLGVINRNNEGSANSPGHSQLYYAGASYDVTPAFNVASEVFYVKFNNSPNKAWLGAMRGSYSFSKRTLAYATVGYIDNRGSLALSVSNAAGGSAPVAGANQFGAMLGIKQIF</sequence>
<keyword evidence="10" id="KW-0998">Cell outer membrane</keyword>
<evidence type="ECO:0000256" key="4">
    <source>
        <dbReference type="ARBA" id="ARBA00022452"/>
    </source>
</evidence>
<feature type="signal peptide" evidence="11">
    <location>
        <begin position="1"/>
        <end position="21"/>
    </location>
</feature>
<dbReference type="InterPro" id="IPR033900">
    <property type="entry name" value="Gram_neg_porin_domain"/>
</dbReference>
<dbReference type="OrthoDB" id="8679056at2"/>
<dbReference type="GO" id="GO:0015288">
    <property type="term" value="F:porin activity"/>
    <property type="evidence" value="ECO:0007669"/>
    <property type="project" value="UniProtKB-KW"/>
</dbReference>
<evidence type="ECO:0000256" key="11">
    <source>
        <dbReference type="SAM" id="SignalP"/>
    </source>
</evidence>
<dbReference type="GO" id="GO:0009279">
    <property type="term" value="C:cell outer membrane"/>
    <property type="evidence" value="ECO:0007669"/>
    <property type="project" value="UniProtKB-SubCell"/>
</dbReference>
<dbReference type="InterPro" id="IPR050298">
    <property type="entry name" value="Gram-neg_bact_OMP"/>
</dbReference>
<evidence type="ECO:0000256" key="5">
    <source>
        <dbReference type="ARBA" id="ARBA00022692"/>
    </source>
</evidence>
<dbReference type="SUPFAM" id="SSF56935">
    <property type="entry name" value="Porins"/>
    <property type="match status" value="1"/>
</dbReference>
<dbReference type="Gene3D" id="2.40.160.10">
    <property type="entry name" value="Porin"/>
    <property type="match status" value="1"/>
</dbReference>
<dbReference type="AlphaFoldDB" id="A0A5P2HFU9"/>
<proteinExistence type="predicted"/>
<reference evidence="13 14" key="1">
    <citation type="submission" date="2019-09" db="EMBL/GenBank/DDBJ databases">
        <title>FDA dAtabase for Regulatory Grade micrObial Sequences (FDA-ARGOS): Supporting development and validation of Infectious Disease Dx tests.</title>
        <authorList>
            <person name="Sciortino C."/>
            <person name="Tallon L."/>
            <person name="Sadzewicz L."/>
            <person name="Vavikolanu K."/>
            <person name="Mehta A."/>
            <person name="Aluvathingal J."/>
            <person name="Nadendla S."/>
            <person name="Nandy P."/>
            <person name="Geyer C."/>
            <person name="Yan Y."/>
            <person name="Sichtig H."/>
        </authorList>
    </citation>
    <scope>NUCLEOTIDE SEQUENCE [LARGE SCALE GENOMIC DNA]</scope>
    <source>
        <strain evidence="13 14">FDAARGOS_664</strain>
    </source>
</reference>
<feature type="chain" id="PRO_5024879077" evidence="11">
    <location>
        <begin position="22"/>
        <end position="365"/>
    </location>
</feature>
<keyword evidence="6 11" id="KW-0732">Signal</keyword>
<comment type="subunit">
    <text evidence="2">Homotrimer.</text>
</comment>
<dbReference type="GO" id="GO:0006811">
    <property type="term" value="P:monoatomic ion transport"/>
    <property type="evidence" value="ECO:0007669"/>
    <property type="project" value="UniProtKB-KW"/>
</dbReference>
<keyword evidence="3" id="KW-0813">Transport</keyword>
<keyword evidence="9" id="KW-0472">Membrane</keyword>
<protein>
    <submittedName>
        <fullName evidence="13">Porin</fullName>
    </submittedName>
</protein>